<dbReference type="InterPro" id="IPR003423">
    <property type="entry name" value="OMP_efflux"/>
</dbReference>
<protein>
    <recommendedName>
        <fullName evidence="10">Transporter</fullName>
    </recommendedName>
</protein>
<dbReference type="Proteomes" id="UP000178082">
    <property type="component" value="Unassembled WGS sequence"/>
</dbReference>
<keyword evidence="6" id="KW-0472">Membrane</keyword>
<reference evidence="8 9" key="1">
    <citation type="journal article" date="2016" name="Nat. Commun.">
        <title>Thousands of microbial genomes shed light on interconnected biogeochemical processes in an aquifer system.</title>
        <authorList>
            <person name="Anantharaman K."/>
            <person name="Brown C.T."/>
            <person name="Hug L.A."/>
            <person name="Sharon I."/>
            <person name="Castelle C.J."/>
            <person name="Probst A.J."/>
            <person name="Thomas B.C."/>
            <person name="Singh A."/>
            <person name="Wilkins M.J."/>
            <person name="Karaoz U."/>
            <person name="Brodie E.L."/>
            <person name="Williams K.H."/>
            <person name="Hubbard S.S."/>
            <person name="Banfield J.F."/>
        </authorList>
    </citation>
    <scope>NUCLEOTIDE SEQUENCE [LARGE SCALE GENOMIC DNA]</scope>
</reference>
<evidence type="ECO:0000256" key="3">
    <source>
        <dbReference type="ARBA" id="ARBA00022448"/>
    </source>
</evidence>
<dbReference type="Gene3D" id="1.20.1600.10">
    <property type="entry name" value="Outer membrane efflux proteins (OEP)"/>
    <property type="match status" value="1"/>
</dbReference>
<evidence type="ECO:0000256" key="6">
    <source>
        <dbReference type="ARBA" id="ARBA00023136"/>
    </source>
</evidence>
<accession>A0A1F7SFY4</accession>
<comment type="caution">
    <text evidence="8">The sequence shown here is derived from an EMBL/GenBank/DDBJ whole genome shotgun (WGS) entry which is preliminary data.</text>
</comment>
<comment type="similarity">
    <text evidence="2">Belongs to the outer membrane factor (OMF) (TC 1.B.17) family.</text>
</comment>
<evidence type="ECO:0000256" key="1">
    <source>
        <dbReference type="ARBA" id="ARBA00004442"/>
    </source>
</evidence>
<organism evidence="8 9">
    <name type="scientific">Candidatus Schekmanbacteria bacterium RIFCSPLOWO2_12_FULL_38_15</name>
    <dbReference type="NCBI Taxonomy" id="1817883"/>
    <lineage>
        <taxon>Bacteria</taxon>
        <taxon>Candidatus Schekmaniibacteriota</taxon>
    </lineage>
</organism>
<sequence>MNKDKNRFSFNHFKRLLFIQRIFMRSLLFVLIILSLIFAKHYGFCDESEPIKQTEAKTMVLQKELSVKEAITLALENNMDVMVDKFNPKIKGEDITNEKAKFDPTYYLKVTTDVSLKPSGSSLAGADVVVNKNLSWDTGFKGKILSGASYSLDFTNKRTRTNSSFSSLNPQYVTEIKLNATQPLLKNFGIDVNSTDIKIAKNNKDISLNQFKDTVMTTISDVENTYWDLVFSIEDYKVNQLSLKRAEDFLERTKKQVEVGTLAPIDITDAEAEVAKREEGIIIAEANIKNAEDKIKRLINIKGDDNVWETQIIPTDQPVFAAEDFNLEECIKTAFTRRPDYLQALADLENKEIALKFAKNQLLPSLDFIGSLGYNGLSGKKQPSAFGNSSEKTFVLEPKGKPKIIKGEKVYEKFSLTEIEPEPFDRRANPLGESYEMALQGIRSRDNFSWLIGLQLEIPLGNRAAKSNFTKKTLDSEKAVTGLSSLRQKITVEMRNKVRDVRTNLERIKATRKARELAVKKLEAEEKKYEVGMSTNHQVLEFQEDLAAAEANELKAVIDYNKSLISVEKSKGTILEKNEIKLDNETNI</sequence>
<keyword evidence="4" id="KW-1134">Transmembrane beta strand</keyword>
<dbReference type="AlphaFoldDB" id="A0A1F7SFY4"/>
<dbReference type="SUPFAM" id="SSF56954">
    <property type="entry name" value="Outer membrane efflux proteins (OEP)"/>
    <property type="match status" value="1"/>
</dbReference>
<dbReference type="GO" id="GO:0015562">
    <property type="term" value="F:efflux transmembrane transporter activity"/>
    <property type="evidence" value="ECO:0007669"/>
    <property type="project" value="InterPro"/>
</dbReference>
<dbReference type="InterPro" id="IPR051906">
    <property type="entry name" value="TolC-like"/>
</dbReference>
<gene>
    <name evidence="8" type="ORF">A3G31_06560</name>
</gene>
<keyword evidence="5" id="KW-0812">Transmembrane</keyword>
<comment type="subcellular location">
    <subcellularLocation>
        <location evidence="1">Cell outer membrane</location>
    </subcellularLocation>
</comment>
<dbReference type="GO" id="GO:0015288">
    <property type="term" value="F:porin activity"/>
    <property type="evidence" value="ECO:0007669"/>
    <property type="project" value="TreeGrafter"/>
</dbReference>
<keyword evidence="3" id="KW-0813">Transport</keyword>
<dbReference type="PANTHER" id="PTHR30026">
    <property type="entry name" value="OUTER MEMBRANE PROTEIN TOLC"/>
    <property type="match status" value="1"/>
</dbReference>
<evidence type="ECO:0000256" key="5">
    <source>
        <dbReference type="ARBA" id="ARBA00022692"/>
    </source>
</evidence>
<dbReference type="GO" id="GO:1990281">
    <property type="term" value="C:efflux pump complex"/>
    <property type="evidence" value="ECO:0007669"/>
    <property type="project" value="TreeGrafter"/>
</dbReference>
<dbReference type="GO" id="GO:0009279">
    <property type="term" value="C:cell outer membrane"/>
    <property type="evidence" value="ECO:0007669"/>
    <property type="project" value="UniProtKB-SubCell"/>
</dbReference>
<evidence type="ECO:0000313" key="8">
    <source>
        <dbReference type="EMBL" id="OGL52077.1"/>
    </source>
</evidence>
<dbReference type="Pfam" id="PF02321">
    <property type="entry name" value="OEP"/>
    <property type="match status" value="2"/>
</dbReference>
<dbReference type="STRING" id="1817883.A3G31_06560"/>
<evidence type="ECO:0000256" key="4">
    <source>
        <dbReference type="ARBA" id="ARBA00022452"/>
    </source>
</evidence>
<dbReference type="PANTHER" id="PTHR30026:SF23">
    <property type="entry name" value="TO APRF-PUTATIVE OUTER MEMBRANE EFFLUX PROTEIN OR SECRETED ALKALINE PHOSPHATASE-RELATED"/>
    <property type="match status" value="1"/>
</dbReference>
<proteinExistence type="inferred from homology"/>
<evidence type="ECO:0000313" key="9">
    <source>
        <dbReference type="Proteomes" id="UP000178082"/>
    </source>
</evidence>
<evidence type="ECO:0008006" key="10">
    <source>
        <dbReference type="Google" id="ProtNLM"/>
    </source>
</evidence>
<evidence type="ECO:0000256" key="2">
    <source>
        <dbReference type="ARBA" id="ARBA00007613"/>
    </source>
</evidence>
<keyword evidence="7" id="KW-0998">Cell outer membrane</keyword>
<evidence type="ECO:0000256" key="7">
    <source>
        <dbReference type="ARBA" id="ARBA00023237"/>
    </source>
</evidence>
<name>A0A1F7SFY4_9BACT</name>
<dbReference type="EMBL" id="MGDI01000033">
    <property type="protein sequence ID" value="OGL52077.1"/>
    <property type="molecule type" value="Genomic_DNA"/>
</dbReference>